<gene>
    <name evidence="1" type="ORF">CERSUDRAFT_77851</name>
</gene>
<organism evidence="1 2">
    <name type="scientific">Ceriporiopsis subvermispora (strain B)</name>
    <name type="common">White-rot fungus</name>
    <name type="synonym">Gelatoporia subvermispora</name>
    <dbReference type="NCBI Taxonomy" id="914234"/>
    <lineage>
        <taxon>Eukaryota</taxon>
        <taxon>Fungi</taxon>
        <taxon>Dikarya</taxon>
        <taxon>Basidiomycota</taxon>
        <taxon>Agaricomycotina</taxon>
        <taxon>Agaricomycetes</taxon>
        <taxon>Polyporales</taxon>
        <taxon>Gelatoporiaceae</taxon>
        <taxon>Gelatoporia</taxon>
    </lineage>
</organism>
<dbReference type="AlphaFoldDB" id="M2Q4M5"/>
<evidence type="ECO:0000313" key="2">
    <source>
        <dbReference type="Proteomes" id="UP000016930"/>
    </source>
</evidence>
<name>M2Q4M5_CERS8</name>
<evidence type="ECO:0000313" key="1">
    <source>
        <dbReference type="EMBL" id="EMD31758.1"/>
    </source>
</evidence>
<reference evidence="1 2" key="1">
    <citation type="journal article" date="2012" name="Proc. Natl. Acad. Sci. U.S.A.">
        <title>Comparative genomics of Ceriporiopsis subvermispora and Phanerochaete chrysosporium provide insight into selective ligninolysis.</title>
        <authorList>
            <person name="Fernandez-Fueyo E."/>
            <person name="Ruiz-Duenas F.J."/>
            <person name="Ferreira P."/>
            <person name="Floudas D."/>
            <person name="Hibbett D.S."/>
            <person name="Canessa P."/>
            <person name="Larrondo L.F."/>
            <person name="James T.Y."/>
            <person name="Seelenfreund D."/>
            <person name="Lobos S."/>
            <person name="Polanco R."/>
            <person name="Tello M."/>
            <person name="Honda Y."/>
            <person name="Watanabe T."/>
            <person name="Watanabe T."/>
            <person name="Ryu J.S."/>
            <person name="Kubicek C.P."/>
            <person name="Schmoll M."/>
            <person name="Gaskell J."/>
            <person name="Hammel K.E."/>
            <person name="St John F.J."/>
            <person name="Vanden Wymelenberg A."/>
            <person name="Sabat G."/>
            <person name="Splinter BonDurant S."/>
            <person name="Syed K."/>
            <person name="Yadav J.S."/>
            <person name="Doddapaneni H."/>
            <person name="Subramanian V."/>
            <person name="Lavin J.L."/>
            <person name="Oguiza J.A."/>
            <person name="Perez G."/>
            <person name="Pisabarro A.G."/>
            <person name="Ramirez L."/>
            <person name="Santoyo F."/>
            <person name="Master E."/>
            <person name="Coutinho P.M."/>
            <person name="Henrissat B."/>
            <person name="Lombard V."/>
            <person name="Magnuson J.K."/>
            <person name="Kuees U."/>
            <person name="Hori C."/>
            <person name="Igarashi K."/>
            <person name="Samejima M."/>
            <person name="Held B.W."/>
            <person name="Barry K.W."/>
            <person name="LaButti K.M."/>
            <person name="Lapidus A."/>
            <person name="Lindquist E.A."/>
            <person name="Lucas S.M."/>
            <person name="Riley R."/>
            <person name="Salamov A.A."/>
            <person name="Hoffmeister D."/>
            <person name="Schwenk D."/>
            <person name="Hadar Y."/>
            <person name="Yarden O."/>
            <person name="de Vries R.P."/>
            <person name="Wiebenga A."/>
            <person name="Stenlid J."/>
            <person name="Eastwood D."/>
            <person name="Grigoriev I.V."/>
            <person name="Berka R.M."/>
            <person name="Blanchette R.A."/>
            <person name="Kersten P."/>
            <person name="Martinez A.T."/>
            <person name="Vicuna R."/>
            <person name="Cullen D."/>
        </authorList>
    </citation>
    <scope>NUCLEOTIDE SEQUENCE [LARGE SCALE GENOMIC DNA]</scope>
    <source>
        <strain evidence="1 2">B</strain>
    </source>
</reference>
<dbReference type="EMBL" id="KB445815">
    <property type="protein sequence ID" value="EMD31758.1"/>
    <property type="molecule type" value="Genomic_DNA"/>
</dbReference>
<keyword evidence="2" id="KW-1185">Reference proteome</keyword>
<accession>M2Q4M5</accession>
<proteinExistence type="predicted"/>
<dbReference type="Proteomes" id="UP000016930">
    <property type="component" value="Unassembled WGS sequence"/>
</dbReference>
<dbReference type="HOGENOM" id="CLU_1165709_0_0_1"/>
<protein>
    <submittedName>
        <fullName evidence="1">Uncharacterized protein</fullName>
    </submittedName>
</protein>
<sequence>MPSAHEECGISRSVRLAVGSRRLGPNGKISTRVYILNQKQIAQHRDQSHKEMLDNLLGLGGESLRVLAELHRNTKGDHIMHKPDVFHEEVQGNDNLKWQIPQDDQEDTFAHAVRDLLTNQQLLCLFSILDGSITNTRPEYIATLKFTGNTMKGRRKGTASAENTLDSVDDMPLTEIAHDEHLLEDDGVDEDKMQYHVAGIIQMQSAYAYHCPPSLETFPYYNYEEAEHDESDWDLLNN</sequence>